<protein>
    <submittedName>
        <fullName evidence="4">Class I SAM-dependent methyltransferase</fullName>
    </submittedName>
</protein>
<dbReference type="CDD" id="cd02440">
    <property type="entry name" value="AdoMet_MTases"/>
    <property type="match status" value="1"/>
</dbReference>
<reference evidence="4" key="1">
    <citation type="submission" date="2020-09" db="EMBL/GenBank/DDBJ databases">
        <title>Pelagicoccus enzymogenes sp. nov. with an EPS production, isolated from marine sediment.</title>
        <authorList>
            <person name="Feng X."/>
        </authorList>
    </citation>
    <scope>NUCLEOTIDE SEQUENCE</scope>
    <source>
        <strain evidence="4">NFK12</strain>
    </source>
</reference>
<dbReference type="AlphaFoldDB" id="A0A927F6M7"/>
<name>A0A927F6M7_9BACT</name>
<comment type="caution">
    <text evidence="4">The sequence shown here is derived from an EMBL/GenBank/DDBJ whole genome shotgun (WGS) entry which is preliminary data.</text>
</comment>
<dbReference type="Proteomes" id="UP000622317">
    <property type="component" value="Unassembled WGS sequence"/>
</dbReference>
<evidence type="ECO:0000259" key="3">
    <source>
        <dbReference type="Pfam" id="PF13649"/>
    </source>
</evidence>
<sequence>MYQEWKYDEYRQVGKDYTLADEVAVYDSSHAQFRNVDAENRALLKKLELPSGASIADIGCGTGEFALAAAGEGHSVVAVDVSASMLGRAKEKAVERGVELRFQHAGYLDFQLPARSLDAVTSSFSLHHLPDYWKGVALERVRQSLKQGGRFFLRDVVMSDTGAAACVSRFVAQQEALGGAFLREDAIGHFREEFSTYDWIMRGLLERSGFKIRAVETVSGIVSEYLCEV</sequence>
<dbReference type="PANTHER" id="PTHR43861">
    <property type="entry name" value="TRANS-ACONITATE 2-METHYLTRANSFERASE-RELATED"/>
    <property type="match status" value="1"/>
</dbReference>
<dbReference type="RefSeq" id="WP_191616332.1">
    <property type="nucleotide sequence ID" value="NZ_JACYFG010000007.1"/>
</dbReference>
<organism evidence="4 5">
    <name type="scientific">Pelagicoccus enzymogenes</name>
    <dbReference type="NCBI Taxonomy" id="2773457"/>
    <lineage>
        <taxon>Bacteria</taxon>
        <taxon>Pseudomonadati</taxon>
        <taxon>Verrucomicrobiota</taxon>
        <taxon>Opitutia</taxon>
        <taxon>Puniceicoccales</taxon>
        <taxon>Pelagicoccaceae</taxon>
        <taxon>Pelagicoccus</taxon>
    </lineage>
</organism>
<dbReference type="InterPro" id="IPR029063">
    <property type="entry name" value="SAM-dependent_MTases_sf"/>
</dbReference>
<gene>
    <name evidence="4" type="ORF">IEN85_06800</name>
</gene>
<keyword evidence="2" id="KW-0808">Transferase</keyword>
<dbReference type="PANTHER" id="PTHR43861:SF1">
    <property type="entry name" value="TRANS-ACONITATE 2-METHYLTRANSFERASE"/>
    <property type="match status" value="1"/>
</dbReference>
<feature type="domain" description="Methyltransferase" evidence="3">
    <location>
        <begin position="55"/>
        <end position="149"/>
    </location>
</feature>
<dbReference type="Pfam" id="PF13649">
    <property type="entry name" value="Methyltransf_25"/>
    <property type="match status" value="1"/>
</dbReference>
<evidence type="ECO:0000256" key="1">
    <source>
        <dbReference type="ARBA" id="ARBA00022603"/>
    </source>
</evidence>
<dbReference type="SUPFAM" id="SSF53335">
    <property type="entry name" value="S-adenosyl-L-methionine-dependent methyltransferases"/>
    <property type="match status" value="1"/>
</dbReference>
<dbReference type="GO" id="GO:0008168">
    <property type="term" value="F:methyltransferase activity"/>
    <property type="evidence" value="ECO:0007669"/>
    <property type="project" value="UniProtKB-KW"/>
</dbReference>
<evidence type="ECO:0000256" key="2">
    <source>
        <dbReference type="ARBA" id="ARBA00022679"/>
    </source>
</evidence>
<keyword evidence="1 4" id="KW-0489">Methyltransferase</keyword>
<accession>A0A927F6M7</accession>
<proteinExistence type="predicted"/>
<dbReference type="GO" id="GO:0032259">
    <property type="term" value="P:methylation"/>
    <property type="evidence" value="ECO:0007669"/>
    <property type="project" value="UniProtKB-KW"/>
</dbReference>
<dbReference type="InterPro" id="IPR041698">
    <property type="entry name" value="Methyltransf_25"/>
</dbReference>
<evidence type="ECO:0000313" key="5">
    <source>
        <dbReference type="Proteomes" id="UP000622317"/>
    </source>
</evidence>
<evidence type="ECO:0000313" key="4">
    <source>
        <dbReference type="EMBL" id="MBD5779197.1"/>
    </source>
</evidence>
<dbReference type="EMBL" id="JACYFG010000007">
    <property type="protein sequence ID" value="MBD5779197.1"/>
    <property type="molecule type" value="Genomic_DNA"/>
</dbReference>
<dbReference type="Gene3D" id="3.40.50.150">
    <property type="entry name" value="Vaccinia Virus protein VP39"/>
    <property type="match status" value="1"/>
</dbReference>
<keyword evidence="5" id="KW-1185">Reference proteome</keyword>